<dbReference type="InterPro" id="IPR011051">
    <property type="entry name" value="RmlC_Cupin_sf"/>
</dbReference>
<evidence type="ECO:0000313" key="2">
    <source>
        <dbReference type="EMBL" id="SIQ70982.1"/>
    </source>
</evidence>
<dbReference type="EMBL" id="FTMP01000007">
    <property type="protein sequence ID" value="SIQ70982.1"/>
    <property type="molecule type" value="Genomic_DNA"/>
</dbReference>
<dbReference type="PANTHER" id="PTHR33387">
    <property type="entry name" value="RMLC-LIKE JELLY ROLL FOLD PROTEIN"/>
    <property type="match status" value="1"/>
</dbReference>
<reference evidence="2 3" key="1">
    <citation type="submission" date="2017-01" db="EMBL/GenBank/DDBJ databases">
        <authorList>
            <person name="Mah S.A."/>
            <person name="Swanson W.J."/>
            <person name="Moy G.W."/>
            <person name="Vacquier V.D."/>
        </authorList>
    </citation>
    <scope>NUCLEOTIDE SEQUENCE [LARGE SCALE GENOMIC DNA]</scope>
    <source>
        <strain evidence="2 3">RU36E</strain>
    </source>
</reference>
<evidence type="ECO:0000259" key="1">
    <source>
        <dbReference type="Pfam" id="PF06172"/>
    </source>
</evidence>
<dbReference type="InterPro" id="IPR014710">
    <property type="entry name" value="RmlC-like_jellyroll"/>
</dbReference>
<sequence>MHPRAAELVRELQLVAHPEGGYYRRLFTSAQQAAGGRATCSSILFLLPAGAASRWHRVDADELWFFHEGAPLELLVSDAPQVLRAERLGPVAPAQLPQRVVPAAAWQAARSLGDFTLVSCSVAPEFRFEGFRLLADDPLAQAEWPWLIEQHPELL</sequence>
<dbReference type="Proteomes" id="UP000185841">
    <property type="component" value="Unassembled WGS sequence"/>
</dbReference>
<dbReference type="PANTHER" id="PTHR33387:SF3">
    <property type="entry name" value="DUF985 DOMAIN-CONTAINING PROTEIN"/>
    <property type="match status" value="1"/>
</dbReference>
<name>A0A1N6UZJ9_AQUAC</name>
<gene>
    <name evidence="2" type="ORF">SAMN05878282_10737</name>
</gene>
<feature type="domain" description="DUF985" evidence="1">
    <location>
        <begin position="7"/>
        <end position="133"/>
    </location>
</feature>
<dbReference type="SUPFAM" id="SSF51182">
    <property type="entry name" value="RmlC-like cupins"/>
    <property type="match status" value="1"/>
</dbReference>
<dbReference type="CDD" id="cd06121">
    <property type="entry name" value="cupin_YML079wp"/>
    <property type="match status" value="1"/>
</dbReference>
<dbReference type="InterPro" id="IPR009327">
    <property type="entry name" value="Cupin_DUF985"/>
</dbReference>
<evidence type="ECO:0000313" key="3">
    <source>
        <dbReference type="Proteomes" id="UP000185841"/>
    </source>
</evidence>
<dbReference type="Gene3D" id="2.60.120.10">
    <property type="entry name" value="Jelly Rolls"/>
    <property type="match status" value="1"/>
</dbReference>
<dbReference type="InterPro" id="IPR039935">
    <property type="entry name" value="YML079W-like"/>
</dbReference>
<dbReference type="Pfam" id="PF06172">
    <property type="entry name" value="Cupin_5"/>
    <property type="match status" value="1"/>
</dbReference>
<protein>
    <recommendedName>
        <fullName evidence="1">DUF985 domain-containing protein</fullName>
    </recommendedName>
</protein>
<proteinExistence type="predicted"/>
<dbReference type="AlphaFoldDB" id="A0A1N6UZJ9"/>
<accession>A0A1N6UZJ9</accession>
<dbReference type="RefSeq" id="WP_076427656.1">
    <property type="nucleotide sequence ID" value="NZ_FTMP01000007.1"/>
</dbReference>
<organism evidence="2 3">
    <name type="scientific">Aquipseudomonas alcaligenes</name>
    <name type="common">Pseudomonas alcaligenes</name>
    <dbReference type="NCBI Taxonomy" id="43263"/>
    <lineage>
        <taxon>Bacteria</taxon>
        <taxon>Pseudomonadati</taxon>
        <taxon>Pseudomonadota</taxon>
        <taxon>Gammaproteobacteria</taxon>
        <taxon>Pseudomonadales</taxon>
        <taxon>Pseudomonadaceae</taxon>
        <taxon>Aquipseudomonas</taxon>
    </lineage>
</organism>